<gene>
    <name evidence="2" type="ORF">HG933_06835</name>
</gene>
<evidence type="ECO:0000313" key="2">
    <source>
        <dbReference type="EMBL" id="NMK39092.1"/>
    </source>
</evidence>
<dbReference type="PANTHER" id="PTHR22916:SF3">
    <property type="entry name" value="UDP-GLCNAC:BETAGAL BETA-1,3-N-ACETYLGLUCOSAMINYLTRANSFERASE-LIKE PROTEIN 1"/>
    <property type="match status" value="1"/>
</dbReference>
<keyword evidence="2" id="KW-0808">Transferase</keyword>
<protein>
    <submittedName>
        <fullName evidence="2">Glycosyltransferase</fullName>
    </submittedName>
</protein>
<dbReference type="Pfam" id="PF00535">
    <property type="entry name" value="Glycos_transf_2"/>
    <property type="match status" value="1"/>
</dbReference>
<organism evidence="2 3">
    <name type="scientific">Megasphaera elsdenii</name>
    <dbReference type="NCBI Taxonomy" id="907"/>
    <lineage>
        <taxon>Bacteria</taxon>
        <taxon>Bacillati</taxon>
        <taxon>Bacillota</taxon>
        <taxon>Negativicutes</taxon>
        <taxon>Veillonellales</taxon>
        <taxon>Veillonellaceae</taxon>
        <taxon>Megasphaera</taxon>
    </lineage>
</organism>
<dbReference type="GO" id="GO:0016758">
    <property type="term" value="F:hexosyltransferase activity"/>
    <property type="evidence" value="ECO:0007669"/>
    <property type="project" value="UniProtKB-ARBA"/>
</dbReference>
<dbReference type="Gene3D" id="3.90.550.10">
    <property type="entry name" value="Spore Coat Polysaccharide Biosynthesis Protein SpsA, Chain A"/>
    <property type="match status" value="1"/>
</dbReference>
<evidence type="ECO:0000259" key="1">
    <source>
        <dbReference type="Pfam" id="PF00535"/>
    </source>
</evidence>
<dbReference type="EMBL" id="JABBJH010000008">
    <property type="protein sequence ID" value="NMK39092.1"/>
    <property type="molecule type" value="Genomic_DNA"/>
</dbReference>
<accession>A0A848ETE0</accession>
<dbReference type="CDD" id="cd00761">
    <property type="entry name" value="Glyco_tranf_GTA_type"/>
    <property type="match status" value="1"/>
</dbReference>
<dbReference type="PANTHER" id="PTHR22916">
    <property type="entry name" value="GLYCOSYLTRANSFERASE"/>
    <property type="match status" value="1"/>
</dbReference>
<dbReference type="InterPro" id="IPR001173">
    <property type="entry name" value="Glyco_trans_2-like"/>
</dbReference>
<comment type="caution">
    <text evidence="2">The sequence shown here is derived from an EMBL/GenBank/DDBJ whole genome shotgun (WGS) entry which is preliminary data.</text>
</comment>
<name>A0A848ETE0_MEGEL</name>
<feature type="domain" description="Glycosyltransferase 2-like" evidence="1">
    <location>
        <begin position="7"/>
        <end position="154"/>
    </location>
</feature>
<dbReference type="RefSeq" id="WP_169013548.1">
    <property type="nucleotide sequence ID" value="NZ_JABBJH010000008.1"/>
</dbReference>
<dbReference type="AlphaFoldDB" id="A0A848ETE0"/>
<evidence type="ECO:0000313" key="3">
    <source>
        <dbReference type="Proteomes" id="UP000536773"/>
    </source>
</evidence>
<proteinExistence type="predicted"/>
<reference evidence="2 3" key="1">
    <citation type="submission" date="2020-04" db="EMBL/GenBank/DDBJ databases">
        <authorList>
            <person name="Hitch T.C.A."/>
            <person name="Wylensek D."/>
            <person name="Clavel T."/>
        </authorList>
    </citation>
    <scope>NUCLEOTIDE SEQUENCE [LARGE SCALE GENOMIC DNA]</scope>
    <source>
        <strain evidence="2 3">WCA-386-APC-2A</strain>
    </source>
</reference>
<sequence>MNQPKVSIIVPVYNSEKYLAMCLDSIIRQDYPALEVILVDDGSQDNSGLICDRWSKKYTLITVIHQNNQGVAAARISGYRQSSGDFVMFIDSDDYIKPGMVTQMVSCMINQQVDMVCCQYEEYQEGKNFQTKVRPPVGRYNRQKLNELLSNNFLYDNRTYEAGMNLYLVTKLIKRSKYVEKALLNSLGLWYGEDMVAVLTLCYSVPAIYVLQDSFYVYRRYNEQVTKQYRSDLVQAHSSTMHRIIDIDKNHFLHKQIPLRSFNTLGRVTRKMVKSGLTYNQFKIEIQNEEKSFLMNLAMKVNSHDFSWKDRFKFQLFYKKFYFFYYVILKIKG</sequence>
<dbReference type="SUPFAM" id="SSF53448">
    <property type="entry name" value="Nucleotide-diphospho-sugar transferases"/>
    <property type="match status" value="1"/>
</dbReference>
<dbReference type="Proteomes" id="UP000536773">
    <property type="component" value="Unassembled WGS sequence"/>
</dbReference>
<dbReference type="InterPro" id="IPR029044">
    <property type="entry name" value="Nucleotide-diphossugar_trans"/>
</dbReference>